<dbReference type="EMBL" id="QGKX02001521">
    <property type="protein sequence ID" value="KAF3515282.1"/>
    <property type="molecule type" value="Genomic_DNA"/>
</dbReference>
<sequence length="82" mass="9430">MTDESATLYYRRLNKYVVEIIRKEESPSCVSHLNREPLSDQVADPTNEFASDSHLNRAPLLDKVENILLMILEEVKAIQLNT</sequence>
<evidence type="ECO:0000313" key="1">
    <source>
        <dbReference type="EMBL" id="KAF3515282.1"/>
    </source>
</evidence>
<protein>
    <submittedName>
        <fullName evidence="1">Uncharacterized protein</fullName>
    </submittedName>
</protein>
<comment type="caution">
    <text evidence="1">The sequence shown here is derived from an EMBL/GenBank/DDBJ whole genome shotgun (WGS) entry which is preliminary data.</text>
</comment>
<gene>
    <name evidence="1" type="ORF">F2Q69_00010111</name>
</gene>
<dbReference type="Proteomes" id="UP000712600">
    <property type="component" value="Unassembled WGS sequence"/>
</dbReference>
<accession>A0A8S9PNM9</accession>
<evidence type="ECO:0000313" key="2">
    <source>
        <dbReference type="Proteomes" id="UP000712600"/>
    </source>
</evidence>
<dbReference type="AlphaFoldDB" id="A0A8S9PNM9"/>
<name>A0A8S9PNM9_BRACR</name>
<organism evidence="1 2">
    <name type="scientific">Brassica cretica</name>
    <name type="common">Mustard</name>
    <dbReference type="NCBI Taxonomy" id="69181"/>
    <lineage>
        <taxon>Eukaryota</taxon>
        <taxon>Viridiplantae</taxon>
        <taxon>Streptophyta</taxon>
        <taxon>Embryophyta</taxon>
        <taxon>Tracheophyta</taxon>
        <taxon>Spermatophyta</taxon>
        <taxon>Magnoliopsida</taxon>
        <taxon>eudicotyledons</taxon>
        <taxon>Gunneridae</taxon>
        <taxon>Pentapetalae</taxon>
        <taxon>rosids</taxon>
        <taxon>malvids</taxon>
        <taxon>Brassicales</taxon>
        <taxon>Brassicaceae</taxon>
        <taxon>Brassiceae</taxon>
        <taxon>Brassica</taxon>
    </lineage>
</organism>
<proteinExistence type="predicted"/>
<reference evidence="1" key="1">
    <citation type="submission" date="2019-12" db="EMBL/GenBank/DDBJ databases">
        <title>Genome sequencing and annotation of Brassica cretica.</title>
        <authorList>
            <person name="Studholme D.J."/>
            <person name="Sarris P."/>
        </authorList>
    </citation>
    <scope>NUCLEOTIDE SEQUENCE</scope>
    <source>
        <strain evidence="1">PFS-109/04</strain>
        <tissue evidence="1">Leaf</tissue>
    </source>
</reference>